<protein>
    <recommendedName>
        <fullName evidence="11">NB-ARC domain-containing protein</fullName>
    </recommendedName>
</protein>
<evidence type="ECO:0000259" key="7">
    <source>
        <dbReference type="Pfam" id="PF00931"/>
    </source>
</evidence>
<dbReference type="PANTHER" id="PTHR19338">
    <property type="entry name" value="TRANSLOCASE OF INNER MITOCHONDRIAL MEMBRANE 13 HOMOLOG"/>
    <property type="match status" value="1"/>
</dbReference>
<evidence type="ECO:0000259" key="8">
    <source>
        <dbReference type="Pfam" id="PF18052"/>
    </source>
</evidence>
<reference evidence="9" key="2">
    <citation type="submission" date="2018-10" db="UniProtKB">
        <authorList>
            <consortium name="EnsemblPlants"/>
        </authorList>
    </citation>
    <scope>IDENTIFICATION</scope>
</reference>
<evidence type="ECO:0000256" key="1">
    <source>
        <dbReference type="ARBA" id="ARBA00008894"/>
    </source>
</evidence>
<dbReference type="InterPro" id="IPR027417">
    <property type="entry name" value="P-loop_NTPase"/>
</dbReference>
<dbReference type="Pfam" id="PF18052">
    <property type="entry name" value="Rx_N"/>
    <property type="match status" value="1"/>
</dbReference>
<feature type="compositionally biased region" description="Polar residues" evidence="6">
    <location>
        <begin position="125"/>
        <end position="140"/>
    </location>
</feature>
<dbReference type="Gene3D" id="3.40.50.300">
    <property type="entry name" value="P-loop containing nucleotide triphosphate hydrolases"/>
    <property type="match status" value="1"/>
</dbReference>
<dbReference type="OrthoDB" id="686224at2759"/>
<comment type="similarity">
    <text evidence="1">Belongs to the disease resistance NB-LRR family.</text>
</comment>
<dbReference type="GO" id="GO:0006952">
    <property type="term" value="P:defense response"/>
    <property type="evidence" value="ECO:0007669"/>
    <property type="project" value="UniProtKB-KW"/>
</dbReference>
<keyword evidence="2" id="KW-0433">Leucine-rich repeat</keyword>
<name>A0A3B6I7I5_WHEAT</name>
<dbReference type="AlphaFoldDB" id="A0A3B6I7I5"/>
<feature type="domain" description="NB-ARC" evidence="7">
    <location>
        <begin position="176"/>
        <end position="269"/>
    </location>
</feature>
<keyword evidence="3" id="KW-0677">Repeat</keyword>
<proteinExistence type="inferred from homology"/>
<evidence type="ECO:0000313" key="10">
    <source>
        <dbReference type="Proteomes" id="UP000019116"/>
    </source>
</evidence>
<dbReference type="Gramene" id="TraesCS4A03G1230600.1">
    <property type="protein sequence ID" value="TraesCS4A03G1230600.1.CDS"/>
    <property type="gene ID" value="TraesCS4A03G1230600"/>
</dbReference>
<keyword evidence="5" id="KW-0611">Plant defense</keyword>
<dbReference type="Gene3D" id="1.20.5.4130">
    <property type="match status" value="1"/>
</dbReference>
<dbReference type="EnsemblPlants" id="TraesCS4A02G489000.1">
    <property type="protein sequence ID" value="TraesCS4A02G489000.1"/>
    <property type="gene ID" value="TraesCS4A02G489000"/>
</dbReference>
<evidence type="ECO:0000256" key="4">
    <source>
        <dbReference type="ARBA" id="ARBA00022741"/>
    </source>
</evidence>
<evidence type="ECO:0000313" key="9">
    <source>
        <dbReference type="EnsemblPlants" id="TraesCS4A02G489000.1"/>
    </source>
</evidence>
<dbReference type="CDD" id="cd14798">
    <property type="entry name" value="RX-CC_like"/>
    <property type="match status" value="1"/>
</dbReference>
<dbReference type="Gramene" id="TraesCS4A02G489000.1">
    <property type="protein sequence ID" value="TraesCS4A02G489000.1"/>
    <property type="gene ID" value="TraesCS4A02G489000"/>
</dbReference>
<dbReference type="SUPFAM" id="SSF52540">
    <property type="entry name" value="P-loop containing nucleoside triphosphate hydrolases"/>
    <property type="match status" value="1"/>
</dbReference>
<dbReference type="InterPro" id="IPR002182">
    <property type="entry name" value="NB-ARC"/>
</dbReference>
<sequence length="275" mass="31415">MVPKLLDFLHENHEFRKNLEHDIKYIKDEFDMISAVIQDEQNSSYGRGEEVHKEWIRMVREVAHAIEDCIDRFMHRVRRAKTGAGWLRRALHRVKTVKARNEFAMAIQELKKISEDASKLRGAYCSNTTSSPGRPLSSEQTETEPATEGDEDDNHSAPSCPVPMGMDDPRDELLHLIQLKQQFKVITIVGFHGMGKTLLANHVYKAIESKSEYEARAWVPPAKLRGTASNILRDILRQLGHPTDGRLTKLQQSIKDCIGAKRFFIAIDGLLKARY</sequence>
<dbReference type="GO" id="GO:0043531">
    <property type="term" value="F:ADP binding"/>
    <property type="evidence" value="ECO:0007669"/>
    <property type="project" value="InterPro"/>
</dbReference>
<evidence type="ECO:0000256" key="5">
    <source>
        <dbReference type="ARBA" id="ARBA00022821"/>
    </source>
</evidence>
<dbReference type="PANTHER" id="PTHR19338:SF34">
    <property type="entry name" value="OS10G0370400 PROTEIN"/>
    <property type="match status" value="1"/>
</dbReference>
<evidence type="ECO:0000256" key="6">
    <source>
        <dbReference type="SAM" id="MobiDB-lite"/>
    </source>
</evidence>
<keyword evidence="4" id="KW-0547">Nucleotide-binding</keyword>
<evidence type="ECO:0008006" key="11">
    <source>
        <dbReference type="Google" id="ProtNLM"/>
    </source>
</evidence>
<organism evidence="9">
    <name type="scientific">Triticum aestivum</name>
    <name type="common">Wheat</name>
    <dbReference type="NCBI Taxonomy" id="4565"/>
    <lineage>
        <taxon>Eukaryota</taxon>
        <taxon>Viridiplantae</taxon>
        <taxon>Streptophyta</taxon>
        <taxon>Embryophyta</taxon>
        <taxon>Tracheophyta</taxon>
        <taxon>Spermatophyta</taxon>
        <taxon>Magnoliopsida</taxon>
        <taxon>Liliopsida</taxon>
        <taxon>Poales</taxon>
        <taxon>Poaceae</taxon>
        <taxon>BOP clade</taxon>
        <taxon>Pooideae</taxon>
        <taxon>Triticodae</taxon>
        <taxon>Triticeae</taxon>
        <taxon>Triticinae</taxon>
        <taxon>Triticum</taxon>
    </lineage>
</organism>
<accession>A0A3B6I7I5</accession>
<feature type="region of interest" description="Disordered" evidence="6">
    <location>
        <begin position="124"/>
        <end position="164"/>
    </location>
</feature>
<dbReference type="Proteomes" id="UP000019116">
    <property type="component" value="Chromosome 4A"/>
</dbReference>
<dbReference type="STRING" id="4565.A0A3B6I7I5"/>
<keyword evidence="10" id="KW-1185">Reference proteome</keyword>
<feature type="domain" description="Disease resistance N-terminal" evidence="8">
    <location>
        <begin position="2"/>
        <end position="89"/>
    </location>
</feature>
<dbReference type="Gramene" id="TraesCLE_scaffold_068206_01G000200.1">
    <property type="protein sequence ID" value="TraesCLE_scaffold_068206_01G000200.1"/>
    <property type="gene ID" value="TraesCLE_scaffold_068206_01G000200"/>
</dbReference>
<dbReference type="InterPro" id="IPR041118">
    <property type="entry name" value="Rx_N"/>
</dbReference>
<dbReference type="InterPro" id="IPR038005">
    <property type="entry name" value="RX-like_CC"/>
</dbReference>
<feature type="compositionally biased region" description="Acidic residues" evidence="6">
    <location>
        <begin position="141"/>
        <end position="153"/>
    </location>
</feature>
<evidence type="ECO:0000256" key="3">
    <source>
        <dbReference type="ARBA" id="ARBA00022737"/>
    </source>
</evidence>
<dbReference type="OMA" id="TERIWIQ"/>
<dbReference type="Pfam" id="PF00931">
    <property type="entry name" value="NB-ARC"/>
    <property type="match status" value="1"/>
</dbReference>
<evidence type="ECO:0000256" key="2">
    <source>
        <dbReference type="ARBA" id="ARBA00022614"/>
    </source>
</evidence>
<reference evidence="9" key="1">
    <citation type="submission" date="2018-08" db="EMBL/GenBank/DDBJ databases">
        <authorList>
            <person name="Rossello M."/>
        </authorList>
    </citation>
    <scope>NUCLEOTIDE SEQUENCE [LARGE SCALE GENOMIC DNA]</scope>
    <source>
        <strain evidence="9">cv. Chinese Spring</strain>
    </source>
</reference>